<evidence type="ECO:0000256" key="10">
    <source>
        <dbReference type="ARBA" id="ARBA00023055"/>
    </source>
</evidence>
<dbReference type="GO" id="GO:0005324">
    <property type="term" value="F:long-chain fatty acid transmembrane transporter activity"/>
    <property type="evidence" value="ECO:0007669"/>
    <property type="project" value="TreeGrafter"/>
</dbReference>
<keyword evidence="5" id="KW-0436">Ligase</keyword>
<dbReference type="Pfam" id="PF00501">
    <property type="entry name" value="AMP-binding"/>
    <property type="match status" value="1"/>
</dbReference>
<dbReference type="Gene3D" id="3.30.300.30">
    <property type="match status" value="1"/>
</dbReference>
<dbReference type="SUPFAM" id="SSF56801">
    <property type="entry name" value="Acetyl-CoA synthetase-like"/>
    <property type="match status" value="1"/>
</dbReference>
<evidence type="ECO:0000256" key="14">
    <source>
        <dbReference type="ARBA" id="ARBA00026121"/>
    </source>
</evidence>
<evidence type="ECO:0000256" key="11">
    <source>
        <dbReference type="ARBA" id="ARBA00023098"/>
    </source>
</evidence>
<evidence type="ECO:0000256" key="4">
    <source>
        <dbReference type="ARBA" id="ARBA00022475"/>
    </source>
</evidence>
<evidence type="ECO:0000256" key="12">
    <source>
        <dbReference type="ARBA" id="ARBA00023136"/>
    </source>
</evidence>
<evidence type="ECO:0000256" key="17">
    <source>
        <dbReference type="ARBA" id="ARBA00048666"/>
    </source>
</evidence>
<proteinExistence type="inferred from homology"/>
<keyword evidence="7" id="KW-0547">Nucleotide-binding</keyword>
<keyword evidence="8" id="KW-0276">Fatty acid metabolism</keyword>
<dbReference type="Gene3D" id="3.40.50.12780">
    <property type="entry name" value="N-terminal domain of ligase-like"/>
    <property type="match status" value="1"/>
</dbReference>
<keyword evidence="11" id="KW-0443">Lipid metabolism</keyword>
<dbReference type="NCBIfam" id="NF006134">
    <property type="entry name" value="PRK08279.1"/>
    <property type="match status" value="1"/>
</dbReference>
<comment type="catalytic activity">
    <reaction evidence="17">
        <text>tetracosanoate + ATP + CoA = tetracosanoyl-CoA + AMP + diphosphate</text>
        <dbReference type="Rhea" id="RHEA:33639"/>
        <dbReference type="ChEBI" id="CHEBI:30616"/>
        <dbReference type="ChEBI" id="CHEBI:31014"/>
        <dbReference type="ChEBI" id="CHEBI:33019"/>
        <dbReference type="ChEBI" id="CHEBI:57287"/>
        <dbReference type="ChEBI" id="CHEBI:65052"/>
        <dbReference type="ChEBI" id="CHEBI:456215"/>
    </reaction>
    <physiologicalReaction direction="left-to-right" evidence="17">
        <dbReference type="Rhea" id="RHEA:33640"/>
    </physiologicalReaction>
</comment>
<evidence type="ECO:0000256" key="15">
    <source>
        <dbReference type="ARBA" id="ARBA00036527"/>
    </source>
</evidence>
<keyword evidence="9" id="KW-1133">Transmembrane helix</keyword>
<evidence type="ECO:0000256" key="5">
    <source>
        <dbReference type="ARBA" id="ARBA00022598"/>
    </source>
</evidence>
<comment type="catalytic activity">
    <reaction evidence="13">
        <text>a long-chain fatty acid + ATP + CoA = a long-chain fatty acyl-CoA + AMP + diphosphate</text>
        <dbReference type="Rhea" id="RHEA:15421"/>
        <dbReference type="ChEBI" id="CHEBI:30616"/>
        <dbReference type="ChEBI" id="CHEBI:33019"/>
        <dbReference type="ChEBI" id="CHEBI:57287"/>
        <dbReference type="ChEBI" id="CHEBI:57560"/>
        <dbReference type="ChEBI" id="CHEBI:83139"/>
        <dbReference type="ChEBI" id="CHEBI:456215"/>
        <dbReference type="EC" id="6.2.1.3"/>
    </reaction>
    <physiologicalReaction direction="left-to-right" evidence="13">
        <dbReference type="Rhea" id="RHEA:15422"/>
    </physiologicalReaction>
</comment>
<evidence type="ECO:0000259" key="20">
    <source>
        <dbReference type="Pfam" id="PF13193"/>
    </source>
</evidence>
<feature type="signal peptide" evidence="18">
    <location>
        <begin position="1"/>
        <end position="26"/>
    </location>
</feature>
<dbReference type="FunFam" id="3.40.50.12780:FF:000005">
    <property type="entry name" value="Solute carrier family 27 member 6"/>
    <property type="match status" value="1"/>
</dbReference>
<keyword evidence="3" id="KW-0813">Transport</keyword>
<dbReference type="AlphaFoldDB" id="A0A8C7WN23"/>
<keyword evidence="4" id="KW-1003">Cell membrane</keyword>
<dbReference type="GO" id="GO:0004467">
    <property type="term" value="F:long-chain fatty acid-CoA ligase activity"/>
    <property type="evidence" value="ECO:0007669"/>
    <property type="project" value="UniProtKB-EC"/>
</dbReference>
<dbReference type="InterPro" id="IPR042099">
    <property type="entry name" value="ANL_N_sf"/>
</dbReference>
<reference evidence="21" key="1">
    <citation type="submission" date="2025-08" db="UniProtKB">
        <authorList>
            <consortium name="Ensembl"/>
        </authorList>
    </citation>
    <scope>IDENTIFICATION</scope>
</reference>
<organism evidence="21 22">
    <name type="scientific">Oryzias sinensis</name>
    <name type="common">Chinese medaka</name>
    <dbReference type="NCBI Taxonomy" id="183150"/>
    <lineage>
        <taxon>Eukaryota</taxon>
        <taxon>Metazoa</taxon>
        <taxon>Chordata</taxon>
        <taxon>Craniata</taxon>
        <taxon>Vertebrata</taxon>
        <taxon>Euteleostomi</taxon>
        <taxon>Actinopterygii</taxon>
        <taxon>Neopterygii</taxon>
        <taxon>Teleostei</taxon>
        <taxon>Neoteleostei</taxon>
        <taxon>Acanthomorphata</taxon>
        <taxon>Ovalentaria</taxon>
        <taxon>Atherinomorphae</taxon>
        <taxon>Beloniformes</taxon>
        <taxon>Adrianichthyidae</taxon>
        <taxon>Oryziinae</taxon>
        <taxon>Oryzias</taxon>
    </lineage>
</organism>
<protein>
    <recommendedName>
        <fullName evidence="14">long-chain-fatty-acid--CoA ligase</fullName>
        <ecNumber evidence="14">6.2.1.3</ecNumber>
    </recommendedName>
    <alternativeName>
        <fullName evidence="16">Long-chain-fatty-acid--CoA ligase</fullName>
    </alternativeName>
</protein>
<feature type="domain" description="AMP-binding enzyme C-terminal" evidence="20">
    <location>
        <begin position="492"/>
        <end position="570"/>
    </location>
</feature>
<evidence type="ECO:0000313" key="22">
    <source>
        <dbReference type="Proteomes" id="UP000694383"/>
    </source>
</evidence>
<keyword evidence="18" id="KW-0732">Signal</keyword>
<evidence type="ECO:0000259" key="19">
    <source>
        <dbReference type="Pfam" id="PF00501"/>
    </source>
</evidence>
<dbReference type="EC" id="6.2.1.3" evidence="14"/>
<dbReference type="InterPro" id="IPR025110">
    <property type="entry name" value="AMP-bd_C"/>
</dbReference>
<dbReference type="Pfam" id="PF13193">
    <property type="entry name" value="AMP-binding_C"/>
    <property type="match status" value="1"/>
</dbReference>
<dbReference type="GeneTree" id="ENSGT00940000164068"/>
<evidence type="ECO:0000313" key="21">
    <source>
        <dbReference type="Ensembl" id="ENSOSIP00000000772.1"/>
    </source>
</evidence>
<dbReference type="InterPro" id="IPR020845">
    <property type="entry name" value="AMP-binding_CS"/>
</dbReference>
<comment type="catalytic activity">
    <reaction evidence="15">
        <text>a very long-chain fatty acid + ATP + CoA = a very long-chain fatty acyl-CoA + AMP + diphosphate</text>
        <dbReference type="Rhea" id="RHEA:54536"/>
        <dbReference type="ChEBI" id="CHEBI:30616"/>
        <dbReference type="ChEBI" id="CHEBI:33019"/>
        <dbReference type="ChEBI" id="CHEBI:57287"/>
        <dbReference type="ChEBI" id="CHEBI:58950"/>
        <dbReference type="ChEBI" id="CHEBI:138261"/>
        <dbReference type="ChEBI" id="CHEBI:456215"/>
    </reaction>
    <physiologicalReaction direction="left-to-right" evidence="15">
        <dbReference type="Rhea" id="RHEA:54537"/>
    </physiologicalReaction>
</comment>
<comment type="subcellular location">
    <subcellularLocation>
        <location evidence="1">Cell membrane</location>
        <topology evidence="1">Multi-pass membrane protein</topology>
    </subcellularLocation>
</comment>
<keyword evidence="6" id="KW-0812">Transmembrane</keyword>
<keyword evidence="12" id="KW-0472">Membrane</keyword>
<dbReference type="GO" id="GO:0000166">
    <property type="term" value="F:nucleotide binding"/>
    <property type="evidence" value="ECO:0007669"/>
    <property type="project" value="UniProtKB-KW"/>
</dbReference>
<dbReference type="InterPro" id="IPR000873">
    <property type="entry name" value="AMP-dep_synth/lig_dom"/>
</dbReference>
<comment type="similarity">
    <text evidence="2">Belongs to the ATP-dependent AMP-binding enzyme family.</text>
</comment>
<sequence>GSCLMAAGLTPLWATLLYLRNPYLLADINYAFKSLYVGYRLGQIKRRFYGILDCFLDRVAKHPDKKLFIFEDVSYTYKQADAESNKVARALSAHAQLKPGDTVALFLGNEPLLVWVWLALAKLGCVTALLNYNIRSRSLLHCFSCCGAKILITSPDLREAVEEVLPTLREQGIRVLILGDHLEADGFESLFHKVQEASDQPLSPELRANIHHKSPALYIYTSGTTGLPKAAIITHQRAWSASLAQEMVGVRSDDIFYLYLPLYHTAGFLMGLCGGINKGVTFVLKRKFSVSSFWDDCRKYNITVIQYIGEIMRYLCNMPKKDNDKDHNVRLAFGNGIRTDTWAEFLERFGNIQICECYGATEANIGFINYVGKIGALGRENFLHKISNKYALIRYDTEKEQPFRNAEGFCVEVPKGETGLLVSMIGAATPFVGYANNQQQTERKILKDVFVTGDRYLNSGDLLRIDSEGFVYFQDRTGDTYRWKGENVATTEVADQLLMVEFVEEANVYGVKVPGHEGRIGMAALKLKENMVFDGRAVYQCVKSNLPGYARPRFIRIQVSEHLALTGTFKHMKVKLAEEGFNPSTIKDPLYFLEDNEGYISMTQEIFDSISEGKVRL</sequence>
<evidence type="ECO:0000256" key="16">
    <source>
        <dbReference type="ARBA" id="ARBA00041297"/>
    </source>
</evidence>
<evidence type="ECO:0000256" key="13">
    <source>
        <dbReference type="ARBA" id="ARBA00024484"/>
    </source>
</evidence>
<name>A0A8C7WN23_9TELE</name>
<evidence type="ECO:0000256" key="1">
    <source>
        <dbReference type="ARBA" id="ARBA00004651"/>
    </source>
</evidence>
<accession>A0A8C7WN23</accession>
<dbReference type="Proteomes" id="UP000694383">
    <property type="component" value="Unplaced"/>
</dbReference>
<evidence type="ECO:0000256" key="7">
    <source>
        <dbReference type="ARBA" id="ARBA00022741"/>
    </source>
</evidence>
<dbReference type="FunFam" id="3.30.300.30:FF:000002">
    <property type="entry name" value="Long-chain fatty acid transport protein 1"/>
    <property type="match status" value="1"/>
</dbReference>
<evidence type="ECO:0000256" key="6">
    <source>
        <dbReference type="ARBA" id="ARBA00022692"/>
    </source>
</evidence>
<dbReference type="GO" id="GO:0005886">
    <property type="term" value="C:plasma membrane"/>
    <property type="evidence" value="ECO:0007669"/>
    <property type="project" value="UniProtKB-SubCell"/>
</dbReference>
<feature type="domain" description="AMP-dependent synthetase/ligase" evidence="19">
    <location>
        <begin position="57"/>
        <end position="368"/>
    </location>
</feature>
<dbReference type="GO" id="GO:0044539">
    <property type="term" value="P:long-chain fatty acid import into cell"/>
    <property type="evidence" value="ECO:0007669"/>
    <property type="project" value="TreeGrafter"/>
</dbReference>
<dbReference type="InterPro" id="IPR045851">
    <property type="entry name" value="AMP-bd_C_sf"/>
</dbReference>
<feature type="chain" id="PRO_5034480473" description="long-chain-fatty-acid--CoA ligase" evidence="18">
    <location>
        <begin position="27"/>
        <end position="617"/>
    </location>
</feature>
<dbReference type="PROSITE" id="PS00455">
    <property type="entry name" value="AMP_BINDING"/>
    <property type="match status" value="1"/>
</dbReference>
<evidence type="ECO:0000256" key="18">
    <source>
        <dbReference type="SAM" id="SignalP"/>
    </source>
</evidence>
<dbReference type="PANTHER" id="PTHR43107:SF4">
    <property type="entry name" value="LONG-CHAIN FATTY ACID TRANSPORT PROTEIN 2"/>
    <property type="match status" value="1"/>
</dbReference>
<keyword evidence="10" id="KW-0445">Lipid transport</keyword>
<dbReference type="PANTHER" id="PTHR43107">
    <property type="entry name" value="LONG-CHAIN FATTY ACID TRANSPORT PROTEIN"/>
    <property type="match status" value="1"/>
</dbReference>
<dbReference type="GO" id="GO:0005789">
    <property type="term" value="C:endoplasmic reticulum membrane"/>
    <property type="evidence" value="ECO:0007669"/>
    <property type="project" value="TreeGrafter"/>
</dbReference>
<evidence type="ECO:0000256" key="3">
    <source>
        <dbReference type="ARBA" id="ARBA00022448"/>
    </source>
</evidence>
<evidence type="ECO:0000256" key="8">
    <source>
        <dbReference type="ARBA" id="ARBA00022832"/>
    </source>
</evidence>
<evidence type="ECO:0000256" key="9">
    <source>
        <dbReference type="ARBA" id="ARBA00022989"/>
    </source>
</evidence>
<reference evidence="21" key="2">
    <citation type="submission" date="2025-09" db="UniProtKB">
        <authorList>
            <consortium name="Ensembl"/>
        </authorList>
    </citation>
    <scope>IDENTIFICATION</scope>
</reference>
<keyword evidence="22" id="KW-1185">Reference proteome</keyword>
<dbReference type="Ensembl" id="ENSOSIT00000000820.1">
    <property type="protein sequence ID" value="ENSOSIP00000000772.1"/>
    <property type="gene ID" value="ENSOSIG00000000228.1"/>
</dbReference>
<evidence type="ECO:0000256" key="2">
    <source>
        <dbReference type="ARBA" id="ARBA00006432"/>
    </source>
</evidence>